<feature type="signal peptide" evidence="1">
    <location>
        <begin position="1"/>
        <end position="18"/>
    </location>
</feature>
<comment type="caution">
    <text evidence="2">The sequence shown here is derived from an EMBL/GenBank/DDBJ whole genome shotgun (WGS) entry which is preliminary data.</text>
</comment>
<proteinExistence type="predicted"/>
<keyword evidence="3" id="KW-1185">Reference proteome</keyword>
<evidence type="ECO:0000313" key="2">
    <source>
        <dbReference type="EMBL" id="KAL2799729.1"/>
    </source>
</evidence>
<evidence type="ECO:0000256" key="1">
    <source>
        <dbReference type="SAM" id="SignalP"/>
    </source>
</evidence>
<feature type="chain" id="PRO_5045910123" description="GPI anchored protein" evidence="1">
    <location>
        <begin position="19"/>
        <end position="206"/>
    </location>
</feature>
<evidence type="ECO:0000313" key="3">
    <source>
        <dbReference type="Proteomes" id="UP001610563"/>
    </source>
</evidence>
<dbReference type="Proteomes" id="UP001610563">
    <property type="component" value="Unassembled WGS sequence"/>
</dbReference>
<keyword evidence="1" id="KW-0732">Signal</keyword>
<organism evidence="2 3">
    <name type="scientific">Aspergillus keveii</name>
    <dbReference type="NCBI Taxonomy" id="714993"/>
    <lineage>
        <taxon>Eukaryota</taxon>
        <taxon>Fungi</taxon>
        <taxon>Dikarya</taxon>
        <taxon>Ascomycota</taxon>
        <taxon>Pezizomycotina</taxon>
        <taxon>Eurotiomycetes</taxon>
        <taxon>Eurotiomycetidae</taxon>
        <taxon>Eurotiales</taxon>
        <taxon>Aspergillaceae</taxon>
        <taxon>Aspergillus</taxon>
        <taxon>Aspergillus subgen. Nidulantes</taxon>
    </lineage>
</organism>
<dbReference type="PANTHER" id="PTHR40640">
    <property type="entry name" value="ANCHORED GLYCOPROTEIN, PUTATIVE (AFU_ORTHOLOGUE AFUA_8G04860)-RELATED"/>
    <property type="match status" value="1"/>
</dbReference>
<sequence>MRASRLFLALTPILGALAADQVVTLNLPTEAADSFTGVELLGSSASTTTYFFACVEGVTICNDGLTYIAEPTGLAMTFPMDNGLTYTASCSIDTEASTESCMARTGTDDTWEDAGTDDLTATEITITATRTATPASNSAMPTTMLGTSTTAAAAATNGTNTGDASASSNSSAVEATDSDGAAIAMMTAAPWAGAVVAGLAAAVAVV</sequence>
<name>A0ABR4GL08_9EURO</name>
<dbReference type="PANTHER" id="PTHR40640:SF1">
    <property type="entry name" value="ANCHORED GLYCOPROTEIN, PUTATIVE (AFU_ORTHOLOGUE AFUA_8G04860)-RELATED"/>
    <property type="match status" value="1"/>
</dbReference>
<reference evidence="2 3" key="1">
    <citation type="submission" date="2024-07" db="EMBL/GenBank/DDBJ databases">
        <title>Section-level genome sequencing and comparative genomics of Aspergillus sections Usti and Cavernicolus.</title>
        <authorList>
            <consortium name="Lawrence Berkeley National Laboratory"/>
            <person name="Nybo J.L."/>
            <person name="Vesth T.C."/>
            <person name="Theobald S."/>
            <person name="Frisvad J.C."/>
            <person name="Larsen T.O."/>
            <person name="Kjaerboelling I."/>
            <person name="Rothschild-Mancinelli K."/>
            <person name="Lyhne E.K."/>
            <person name="Kogle M.E."/>
            <person name="Barry K."/>
            <person name="Clum A."/>
            <person name="Na H."/>
            <person name="Ledsgaard L."/>
            <person name="Lin J."/>
            <person name="Lipzen A."/>
            <person name="Kuo A."/>
            <person name="Riley R."/>
            <person name="Mondo S."/>
            <person name="Labutti K."/>
            <person name="Haridas S."/>
            <person name="Pangalinan J."/>
            <person name="Salamov A.A."/>
            <person name="Simmons B.A."/>
            <person name="Magnuson J.K."/>
            <person name="Chen J."/>
            <person name="Drula E."/>
            <person name="Henrissat B."/>
            <person name="Wiebenga A."/>
            <person name="Lubbers R.J."/>
            <person name="Gomes A.C."/>
            <person name="Makela M.R."/>
            <person name="Stajich J."/>
            <person name="Grigoriev I.V."/>
            <person name="Mortensen U.H."/>
            <person name="De Vries R.P."/>
            <person name="Baker S.E."/>
            <person name="Andersen M.R."/>
        </authorList>
    </citation>
    <scope>NUCLEOTIDE SEQUENCE [LARGE SCALE GENOMIC DNA]</scope>
    <source>
        <strain evidence="2 3">CBS 209.92</strain>
    </source>
</reference>
<protein>
    <recommendedName>
        <fullName evidence="4">GPI anchored protein</fullName>
    </recommendedName>
</protein>
<evidence type="ECO:0008006" key="4">
    <source>
        <dbReference type="Google" id="ProtNLM"/>
    </source>
</evidence>
<accession>A0ABR4GL08</accession>
<gene>
    <name evidence="2" type="ORF">BJX66DRAFT_228291</name>
</gene>
<dbReference type="EMBL" id="JBFTWV010000006">
    <property type="protein sequence ID" value="KAL2799729.1"/>
    <property type="molecule type" value="Genomic_DNA"/>
</dbReference>